<evidence type="ECO:0000256" key="2">
    <source>
        <dbReference type="ARBA" id="ARBA00022840"/>
    </source>
</evidence>
<accession>A0A0A0BYR7</accession>
<feature type="domain" description="ChlI/MoxR AAA lid" evidence="6">
    <location>
        <begin position="261"/>
        <end position="332"/>
    </location>
</feature>
<dbReference type="InterPro" id="IPR027417">
    <property type="entry name" value="P-loop_NTPase"/>
</dbReference>
<dbReference type="InterPro" id="IPR050764">
    <property type="entry name" value="CbbQ/NirQ/NorQ/GpvN"/>
</dbReference>
<comment type="similarity">
    <text evidence="3">Belongs to the MoxR family.</text>
</comment>
<evidence type="ECO:0000256" key="1">
    <source>
        <dbReference type="ARBA" id="ARBA00022741"/>
    </source>
</evidence>
<evidence type="ECO:0000256" key="4">
    <source>
        <dbReference type="SAM" id="MobiDB-lite"/>
    </source>
</evidence>
<keyword evidence="8" id="KW-1185">Reference proteome</keyword>
<dbReference type="Pfam" id="PF17863">
    <property type="entry name" value="AAA_lid_2"/>
    <property type="match status" value="1"/>
</dbReference>
<dbReference type="Pfam" id="PF07726">
    <property type="entry name" value="AAA_3"/>
    <property type="match status" value="1"/>
</dbReference>
<evidence type="ECO:0000259" key="6">
    <source>
        <dbReference type="Pfam" id="PF17863"/>
    </source>
</evidence>
<dbReference type="Gene3D" id="1.10.8.80">
    <property type="entry name" value="Magnesium chelatase subunit I, C-Terminal domain"/>
    <property type="match status" value="1"/>
</dbReference>
<dbReference type="PANTHER" id="PTHR42759">
    <property type="entry name" value="MOXR FAMILY PROTEIN"/>
    <property type="match status" value="1"/>
</dbReference>
<name>A0A0A0BYR7_9CELL</name>
<sequence length="342" mass="36585">MPAPVPAPVEPTGPGTDDGPAHVLTPSEELRQGLAALRAEVAKAVVGQDAAVTGLVIALLCRGHVLLEGVPGVAKTLLVRTLSAALDLDTKRVQFTPDLMPGDVTGSLVYDARTAEFSFREGPVFTNLLLADEINRTPPKTQASLLEAMEERQVSVDGTPRALPDPFVVVATQNPVEYEGTYALPEAQLDRFLLKLTLPLPEREHEVEVMRRHSQGFDPRDLAAAGVRPVSDADQLTRAREEVARVQVADEVLAYAVDVCRATRQSPSLSLGVSPRGAAALLAAARAWAWLSGRGYVTPDDVKALAHPTLRHRVQLRAEAELEGVTAESVLDTVLAAVPVPR</sequence>
<feature type="region of interest" description="Disordered" evidence="4">
    <location>
        <begin position="1"/>
        <end position="21"/>
    </location>
</feature>
<dbReference type="CDD" id="cd00009">
    <property type="entry name" value="AAA"/>
    <property type="match status" value="1"/>
</dbReference>
<evidence type="ECO:0000256" key="3">
    <source>
        <dbReference type="ARBA" id="ARBA00061607"/>
    </source>
</evidence>
<gene>
    <name evidence="7" type="ORF">N869_16280</name>
</gene>
<dbReference type="PIRSF" id="PIRSF002849">
    <property type="entry name" value="AAA_ATPase_chaperone_MoxR_prd"/>
    <property type="match status" value="1"/>
</dbReference>
<dbReference type="Proteomes" id="UP000054314">
    <property type="component" value="Unassembled WGS sequence"/>
</dbReference>
<proteinExistence type="inferred from homology"/>
<evidence type="ECO:0000313" key="8">
    <source>
        <dbReference type="Proteomes" id="UP000054314"/>
    </source>
</evidence>
<dbReference type="InterPro" id="IPR041628">
    <property type="entry name" value="ChlI/MoxR_AAA_lid"/>
</dbReference>
<dbReference type="FunFam" id="3.40.50.300:FF:000640">
    <property type="entry name" value="MoxR family ATPase"/>
    <property type="match status" value="1"/>
</dbReference>
<dbReference type="EMBL" id="AXCZ01000068">
    <property type="protein sequence ID" value="KGM13076.1"/>
    <property type="molecule type" value="Genomic_DNA"/>
</dbReference>
<keyword evidence="2" id="KW-0067">ATP-binding</keyword>
<protein>
    <submittedName>
        <fullName evidence="7">ATPase AAA</fullName>
    </submittedName>
</protein>
<organism evidence="7 8">
    <name type="scientific">Cellulomonas bogoriensis 69B4 = DSM 16987</name>
    <dbReference type="NCBI Taxonomy" id="1386082"/>
    <lineage>
        <taxon>Bacteria</taxon>
        <taxon>Bacillati</taxon>
        <taxon>Actinomycetota</taxon>
        <taxon>Actinomycetes</taxon>
        <taxon>Micrococcales</taxon>
        <taxon>Cellulomonadaceae</taxon>
        <taxon>Cellulomonas</taxon>
    </lineage>
</organism>
<dbReference type="GO" id="GO:0016887">
    <property type="term" value="F:ATP hydrolysis activity"/>
    <property type="evidence" value="ECO:0007669"/>
    <property type="project" value="InterPro"/>
</dbReference>
<evidence type="ECO:0000259" key="5">
    <source>
        <dbReference type="Pfam" id="PF07726"/>
    </source>
</evidence>
<reference evidence="7 8" key="1">
    <citation type="submission" date="2013-08" db="EMBL/GenBank/DDBJ databases">
        <title>Genome sequencing of Cellulomonas bogoriensis 69B4.</title>
        <authorList>
            <person name="Chen F."/>
            <person name="Li Y."/>
            <person name="Wang G."/>
        </authorList>
    </citation>
    <scope>NUCLEOTIDE SEQUENCE [LARGE SCALE GENOMIC DNA]</scope>
    <source>
        <strain evidence="7 8">69B4</strain>
    </source>
</reference>
<dbReference type="Gene3D" id="3.40.50.300">
    <property type="entry name" value="P-loop containing nucleotide triphosphate hydrolases"/>
    <property type="match status" value="1"/>
</dbReference>
<dbReference type="SUPFAM" id="SSF52540">
    <property type="entry name" value="P-loop containing nucleoside triphosphate hydrolases"/>
    <property type="match status" value="1"/>
</dbReference>
<feature type="compositionally biased region" description="Pro residues" evidence="4">
    <location>
        <begin position="1"/>
        <end position="11"/>
    </location>
</feature>
<evidence type="ECO:0000313" key="7">
    <source>
        <dbReference type="EMBL" id="KGM13076.1"/>
    </source>
</evidence>
<dbReference type="OrthoDB" id="9808397at2"/>
<dbReference type="PANTHER" id="PTHR42759:SF1">
    <property type="entry name" value="MAGNESIUM-CHELATASE SUBUNIT CHLD"/>
    <property type="match status" value="1"/>
</dbReference>
<dbReference type="GO" id="GO:0005524">
    <property type="term" value="F:ATP binding"/>
    <property type="evidence" value="ECO:0007669"/>
    <property type="project" value="UniProtKB-KW"/>
</dbReference>
<dbReference type="AlphaFoldDB" id="A0A0A0BYR7"/>
<keyword evidence="1" id="KW-0547">Nucleotide-binding</keyword>
<dbReference type="InterPro" id="IPR011703">
    <property type="entry name" value="ATPase_AAA-3"/>
</dbReference>
<comment type="caution">
    <text evidence="7">The sequence shown here is derived from an EMBL/GenBank/DDBJ whole genome shotgun (WGS) entry which is preliminary data.</text>
</comment>
<feature type="domain" description="ATPase AAA-3" evidence="5">
    <location>
        <begin position="64"/>
        <end position="194"/>
    </location>
</feature>